<dbReference type="Proteomes" id="UP000067434">
    <property type="component" value="Chromosome"/>
</dbReference>
<dbReference type="GeneID" id="25401001"/>
<dbReference type="STRING" id="1550241.MA03_02180"/>
<sequence>MSGGIEDILTPTRREALEKFLDLLVKLNESGILDTASDIVDPDVIGRLSEILLRPSTLQILDHLDEILDAMGQVKPETLTKSFATLGTVLEAMEKEAKPVGIPGLLKALSDPEVQKGLGVALEVLRALGRSHKK</sequence>
<dbReference type="InterPro" id="IPR012440">
    <property type="entry name" value="DUF1641"/>
</dbReference>
<dbReference type="PATRIC" id="fig|1550241.5.peg.445"/>
<dbReference type="Pfam" id="PF07849">
    <property type="entry name" value="DUF1641"/>
    <property type="match status" value="1"/>
</dbReference>
<reference evidence="1 2" key="1">
    <citation type="journal article" date="2015" name="Stand. Genomic Sci.">
        <title>Complete genome sequence of and proposal of Thermofilum uzonense sp. nov. a novel hyperthermophilic crenarchaeon and emended description of the genus Thermofilum.</title>
        <authorList>
            <person name="Toshchakov S.V."/>
            <person name="Korzhenkov A.A."/>
            <person name="Samarov N.I."/>
            <person name="Mazunin I.O."/>
            <person name="Mozhey O.I."/>
            <person name="Shmyr I.S."/>
            <person name="Derbikova K.S."/>
            <person name="Taranov E.A."/>
            <person name="Dominova I.N."/>
            <person name="Bonch-Osmolovskaya E.A."/>
            <person name="Patrushev M.V."/>
            <person name="Podosokorskaya O.A."/>
            <person name="Kublanov I.V."/>
        </authorList>
    </citation>
    <scope>NUCLEOTIDE SEQUENCE [LARGE SCALE GENOMIC DNA]</scope>
    <source>
        <strain evidence="1 2">1807-2</strain>
    </source>
</reference>
<name>A0A0F7FGI5_9CREN</name>
<organism evidence="1 2">
    <name type="scientific">Infirmifilum uzonense</name>
    <dbReference type="NCBI Taxonomy" id="1550241"/>
    <lineage>
        <taxon>Archaea</taxon>
        <taxon>Thermoproteota</taxon>
        <taxon>Thermoprotei</taxon>
        <taxon>Thermofilales</taxon>
        <taxon>Thermofilaceae</taxon>
        <taxon>Infirmifilum</taxon>
    </lineage>
</organism>
<dbReference type="EMBL" id="CP009961">
    <property type="protein sequence ID" value="AKG38318.1"/>
    <property type="molecule type" value="Genomic_DNA"/>
</dbReference>
<evidence type="ECO:0000313" key="2">
    <source>
        <dbReference type="Proteomes" id="UP000067434"/>
    </source>
</evidence>
<accession>A0A0F7FGI5</accession>
<proteinExistence type="predicted"/>
<dbReference type="PANTHER" id="PTHR38433:SF1">
    <property type="entry name" value="DUF1641 DOMAIN-CONTAINING PROTEIN"/>
    <property type="match status" value="1"/>
</dbReference>
<dbReference type="RefSeq" id="WP_052883704.1">
    <property type="nucleotide sequence ID" value="NZ_CP009961.1"/>
</dbReference>
<evidence type="ECO:0000313" key="1">
    <source>
        <dbReference type="EMBL" id="AKG38318.1"/>
    </source>
</evidence>
<dbReference type="PANTHER" id="PTHR38433">
    <property type="match status" value="1"/>
</dbReference>
<gene>
    <name evidence="1" type="ORF">MA03_02180</name>
</gene>
<dbReference type="HOGENOM" id="CLU_1891550_0_0_2"/>
<protein>
    <recommendedName>
        <fullName evidence="3">DUF1641 domain-containing protein</fullName>
    </recommendedName>
</protein>
<dbReference type="OrthoDB" id="56850at2157"/>
<dbReference type="KEGG" id="thf:MA03_02180"/>
<evidence type="ECO:0008006" key="3">
    <source>
        <dbReference type="Google" id="ProtNLM"/>
    </source>
</evidence>
<dbReference type="AlphaFoldDB" id="A0A0F7FGI5"/>
<keyword evidence="2" id="KW-1185">Reference proteome</keyword>